<accession>A0AAW1UW07</accession>
<evidence type="ECO:0000256" key="9">
    <source>
        <dbReference type="ARBA" id="ARBA00023315"/>
    </source>
</evidence>
<evidence type="ECO:0000256" key="2">
    <source>
        <dbReference type="ARBA" id="ARBA00005816"/>
    </source>
</evidence>
<dbReference type="SUPFAM" id="SSF55729">
    <property type="entry name" value="Acyl-CoA N-acyltransferases (Nat)"/>
    <property type="match status" value="1"/>
</dbReference>
<dbReference type="GO" id="GO:0005634">
    <property type="term" value="C:nucleus"/>
    <property type="evidence" value="ECO:0007669"/>
    <property type="project" value="UniProtKB-SubCell"/>
</dbReference>
<dbReference type="Proteomes" id="UP001431783">
    <property type="component" value="Unassembled WGS sequence"/>
</dbReference>
<evidence type="ECO:0000313" key="13">
    <source>
        <dbReference type="EMBL" id="KAK9884026.1"/>
    </source>
</evidence>
<comment type="similarity">
    <text evidence="2">Belongs to the acetyltransferase family. ECO subfamily.</text>
</comment>
<dbReference type="Gene3D" id="3.40.630.30">
    <property type="match status" value="1"/>
</dbReference>
<feature type="domain" description="N-acetyltransferase ESCO acetyl-transferase" evidence="12">
    <location>
        <begin position="191"/>
        <end position="257"/>
    </location>
</feature>
<dbReference type="GO" id="GO:0008270">
    <property type="term" value="F:zinc ion binding"/>
    <property type="evidence" value="ECO:0007669"/>
    <property type="project" value="UniProtKB-KW"/>
</dbReference>
<evidence type="ECO:0000259" key="12">
    <source>
        <dbReference type="Pfam" id="PF13880"/>
    </source>
</evidence>
<evidence type="ECO:0000256" key="3">
    <source>
        <dbReference type="ARBA" id="ARBA00022679"/>
    </source>
</evidence>
<keyword evidence="8" id="KW-0131">Cell cycle</keyword>
<keyword evidence="14" id="KW-1185">Reference proteome</keyword>
<feature type="region of interest" description="Disordered" evidence="10">
    <location>
        <begin position="1"/>
        <end position="30"/>
    </location>
</feature>
<dbReference type="PANTHER" id="PTHR45884:SF2">
    <property type="entry name" value="N-ACETYLTRANSFERASE ECO"/>
    <property type="match status" value="1"/>
</dbReference>
<keyword evidence="5" id="KW-0863">Zinc-finger</keyword>
<keyword evidence="7" id="KW-0539">Nucleus</keyword>
<evidence type="ECO:0000256" key="7">
    <source>
        <dbReference type="ARBA" id="ARBA00023242"/>
    </source>
</evidence>
<evidence type="ECO:0000256" key="6">
    <source>
        <dbReference type="ARBA" id="ARBA00022833"/>
    </source>
</evidence>
<sequence>MNNEKSNQSQYFPIFYPSSKHTNKSESDITKPEFSVKRRKMKISSDQMLLDAGQKRFGLTECSQCKYVYNAGDPNDEAMHNNHHNATNVLQFPGWKNEHLVETFSNGSRIIQVMPTDSKVWIDKVKRVIEVINRDMGYFDMTFDIGASKVFLFILNKNIIGCLVAERKTRGFKVLNSQEEIDLCSTEEFAVECGVSRIWVAPQFRKKRVATKLMDALKSHFMLGQLLKNCDIALSSPTTEGKLFAAKYFQTNNFFTYFD</sequence>
<dbReference type="GO" id="GO:0007064">
    <property type="term" value="P:mitotic sister chromatid cohesion"/>
    <property type="evidence" value="ECO:0007669"/>
    <property type="project" value="TreeGrafter"/>
</dbReference>
<reference evidence="13 14" key="1">
    <citation type="submission" date="2023-03" db="EMBL/GenBank/DDBJ databases">
        <title>Genome insight into feeding habits of ladybird beetles.</title>
        <authorList>
            <person name="Li H.-S."/>
            <person name="Huang Y.-H."/>
            <person name="Pang H."/>
        </authorList>
    </citation>
    <scope>NUCLEOTIDE SEQUENCE [LARGE SCALE GENOMIC DNA]</scope>
    <source>
        <strain evidence="13">SYSU_2023b</strain>
        <tissue evidence="13">Whole body</tissue>
    </source>
</reference>
<evidence type="ECO:0008006" key="15">
    <source>
        <dbReference type="Google" id="ProtNLM"/>
    </source>
</evidence>
<dbReference type="InterPro" id="IPR028005">
    <property type="entry name" value="AcTrfase_ESCO_Znf_dom"/>
</dbReference>
<dbReference type="InterPro" id="IPR028009">
    <property type="entry name" value="ESCO_Acetyltransf_dom"/>
</dbReference>
<evidence type="ECO:0000256" key="5">
    <source>
        <dbReference type="ARBA" id="ARBA00022771"/>
    </source>
</evidence>
<evidence type="ECO:0000259" key="11">
    <source>
        <dbReference type="Pfam" id="PF13878"/>
    </source>
</evidence>
<evidence type="ECO:0000313" key="14">
    <source>
        <dbReference type="Proteomes" id="UP001431783"/>
    </source>
</evidence>
<evidence type="ECO:0000256" key="10">
    <source>
        <dbReference type="SAM" id="MobiDB-lite"/>
    </source>
</evidence>
<keyword evidence="4" id="KW-0479">Metal-binding</keyword>
<name>A0AAW1UW07_9CUCU</name>
<dbReference type="EMBL" id="JARQZJ010000092">
    <property type="protein sequence ID" value="KAK9884026.1"/>
    <property type="molecule type" value="Genomic_DNA"/>
</dbReference>
<comment type="caution">
    <text evidence="13">The sequence shown here is derived from an EMBL/GenBank/DDBJ whole genome shotgun (WGS) entry which is preliminary data.</text>
</comment>
<comment type="subcellular location">
    <subcellularLocation>
        <location evidence="1">Nucleus</location>
    </subcellularLocation>
</comment>
<dbReference type="GO" id="GO:0061733">
    <property type="term" value="F:protein-lysine-acetyltransferase activity"/>
    <property type="evidence" value="ECO:0007669"/>
    <property type="project" value="TreeGrafter"/>
</dbReference>
<dbReference type="PANTHER" id="PTHR45884">
    <property type="entry name" value="N-ACETYLTRANSFERASE ECO"/>
    <property type="match status" value="1"/>
</dbReference>
<evidence type="ECO:0000256" key="4">
    <source>
        <dbReference type="ARBA" id="ARBA00022723"/>
    </source>
</evidence>
<dbReference type="Pfam" id="PF13878">
    <property type="entry name" value="zf-C2H2_3"/>
    <property type="match status" value="1"/>
</dbReference>
<protein>
    <recommendedName>
        <fullName evidence="15">N-acetyltransferase ESCO2</fullName>
    </recommendedName>
</protein>
<evidence type="ECO:0000256" key="8">
    <source>
        <dbReference type="ARBA" id="ARBA00023306"/>
    </source>
</evidence>
<evidence type="ECO:0000256" key="1">
    <source>
        <dbReference type="ARBA" id="ARBA00004123"/>
    </source>
</evidence>
<proteinExistence type="inferred from homology"/>
<dbReference type="InterPro" id="IPR016181">
    <property type="entry name" value="Acyl_CoA_acyltransferase"/>
</dbReference>
<keyword evidence="6" id="KW-0862">Zinc</keyword>
<feature type="domain" description="N-acetyltransferase ESCO zinc-finger" evidence="11">
    <location>
        <begin position="47"/>
        <end position="85"/>
    </location>
</feature>
<keyword evidence="3" id="KW-0808">Transferase</keyword>
<dbReference type="Pfam" id="PF13880">
    <property type="entry name" value="Acetyltransf_13"/>
    <property type="match status" value="1"/>
</dbReference>
<feature type="compositionally biased region" description="Polar residues" evidence="10">
    <location>
        <begin position="1"/>
        <end position="11"/>
    </location>
</feature>
<gene>
    <name evidence="13" type="ORF">WA026_004960</name>
</gene>
<dbReference type="GO" id="GO:0000785">
    <property type="term" value="C:chromatin"/>
    <property type="evidence" value="ECO:0007669"/>
    <property type="project" value="TreeGrafter"/>
</dbReference>
<dbReference type="AlphaFoldDB" id="A0AAW1UW07"/>
<keyword evidence="9" id="KW-0012">Acyltransferase</keyword>
<organism evidence="13 14">
    <name type="scientific">Henosepilachna vigintioctopunctata</name>
    <dbReference type="NCBI Taxonomy" id="420089"/>
    <lineage>
        <taxon>Eukaryota</taxon>
        <taxon>Metazoa</taxon>
        <taxon>Ecdysozoa</taxon>
        <taxon>Arthropoda</taxon>
        <taxon>Hexapoda</taxon>
        <taxon>Insecta</taxon>
        <taxon>Pterygota</taxon>
        <taxon>Neoptera</taxon>
        <taxon>Endopterygota</taxon>
        <taxon>Coleoptera</taxon>
        <taxon>Polyphaga</taxon>
        <taxon>Cucujiformia</taxon>
        <taxon>Coccinelloidea</taxon>
        <taxon>Coccinellidae</taxon>
        <taxon>Epilachninae</taxon>
        <taxon>Epilachnini</taxon>
        <taxon>Henosepilachna</taxon>
    </lineage>
</organism>
<dbReference type="CDD" id="cd04301">
    <property type="entry name" value="NAT_SF"/>
    <property type="match status" value="1"/>
</dbReference>